<gene>
    <name evidence="1" type="ORF">AB5J52_11350</name>
</gene>
<name>A0AB39QJJ0_9ACTN</name>
<proteinExistence type="predicted"/>
<evidence type="ECO:0000313" key="1">
    <source>
        <dbReference type="EMBL" id="XDQ42804.1"/>
    </source>
</evidence>
<accession>A0AB39QJJ0</accession>
<dbReference type="RefSeq" id="WP_369222097.1">
    <property type="nucleotide sequence ID" value="NZ_CP163441.1"/>
</dbReference>
<dbReference type="AlphaFoldDB" id="A0AB39QJJ0"/>
<organism evidence="1">
    <name type="scientific">Streptomyces sp. R39</name>
    <dbReference type="NCBI Taxonomy" id="3238631"/>
    <lineage>
        <taxon>Bacteria</taxon>
        <taxon>Bacillati</taxon>
        <taxon>Actinomycetota</taxon>
        <taxon>Actinomycetes</taxon>
        <taxon>Kitasatosporales</taxon>
        <taxon>Streptomycetaceae</taxon>
        <taxon>Streptomyces</taxon>
    </lineage>
</organism>
<reference evidence="1" key="1">
    <citation type="submission" date="2024-07" db="EMBL/GenBank/DDBJ databases">
        <authorList>
            <person name="Yu S.T."/>
        </authorList>
    </citation>
    <scope>NUCLEOTIDE SEQUENCE</scope>
    <source>
        <strain evidence="1">R39</strain>
    </source>
</reference>
<sequence>MAATVTCAQLIGFETDRIEETEALADGRGSRFAGVRTVPHAV</sequence>
<dbReference type="EMBL" id="CP163441">
    <property type="protein sequence ID" value="XDQ42804.1"/>
    <property type="molecule type" value="Genomic_DNA"/>
</dbReference>
<protein>
    <submittedName>
        <fullName evidence="1">Uncharacterized protein</fullName>
    </submittedName>
</protein>